<feature type="transmembrane region" description="Helical" evidence="8">
    <location>
        <begin position="175"/>
        <end position="195"/>
    </location>
</feature>
<keyword evidence="4" id="KW-1003">Cell membrane</keyword>
<comment type="similarity">
    <text evidence="2">Belongs to the binding-protein-dependent transport system permease family. FecCD subfamily.</text>
</comment>
<dbReference type="RefSeq" id="WP_344037448.1">
    <property type="nucleotide sequence ID" value="NZ_BAAAKE010000007.1"/>
</dbReference>
<feature type="transmembrane region" description="Helical" evidence="8">
    <location>
        <begin position="116"/>
        <end position="135"/>
    </location>
</feature>
<dbReference type="PANTHER" id="PTHR30472">
    <property type="entry name" value="FERRIC ENTEROBACTIN TRANSPORT SYSTEM PERMEASE PROTEIN"/>
    <property type="match status" value="1"/>
</dbReference>
<protein>
    <submittedName>
        <fullName evidence="9">FecCD family ABC transporter permease</fullName>
    </submittedName>
</protein>
<dbReference type="Gene3D" id="1.10.3470.10">
    <property type="entry name" value="ABC transporter involved in vitamin B12 uptake, BtuC"/>
    <property type="match status" value="1"/>
</dbReference>
<evidence type="ECO:0000256" key="5">
    <source>
        <dbReference type="ARBA" id="ARBA00022692"/>
    </source>
</evidence>
<name>A0ABV9YEP7_9PSEU</name>
<feature type="transmembrane region" description="Helical" evidence="8">
    <location>
        <begin position="334"/>
        <end position="352"/>
    </location>
</feature>
<gene>
    <name evidence="9" type="ORF">ACFPFM_42800</name>
</gene>
<evidence type="ECO:0000256" key="4">
    <source>
        <dbReference type="ARBA" id="ARBA00022475"/>
    </source>
</evidence>
<keyword evidence="7 8" id="KW-0472">Membrane</keyword>
<dbReference type="InterPro" id="IPR037294">
    <property type="entry name" value="ABC_BtuC-like"/>
</dbReference>
<evidence type="ECO:0000256" key="7">
    <source>
        <dbReference type="ARBA" id="ARBA00023136"/>
    </source>
</evidence>
<comment type="caution">
    <text evidence="9">The sequence shown here is derived from an EMBL/GenBank/DDBJ whole genome shotgun (WGS) entry which is preliminary data.</text>
</comment>
<evidence type="ECO:0000256" key="2">
    <source>
        <dbReference type="ARBA" id="ARBA00007935"/>
    </source>
</evidence>
<evidence type="ECO:0000256" key="6">
    <source>
        <dbReference type="ARBA" id="ARBA00022989"/>
    </source>
</evidence>
<dbReference type="Pfam" id="PF01032">
    <property type="entry name" value="FecCD"/>
    <property type="match status" value="1"/>
</dbReference>
<proteinExistence type="inferred from homology"/>
<dbReference type="PANTHER" id="PTHR30472:SF67">
    <property type="entry name" value="PERMEASE OF ABC TRANSPORTER-RELATED"/>
    <property type="match status" value="1"/>
</dbReference>
<keyword evidence="5 8" id="KW-0812">Transmembrane</keyword>
<dbReference type="Proteomes" id="UP001595833">
    <property type="component" value="Unassembled WGS sequence"/>
</dbReference>
<dbReference type="SUPFAM" id="SSF81345">
    <property type="entry name" value="ABC transporter involved in vitamin B12 uptake, BtuC"/>
    <property type="match status" value="1"/>
</dbReference>
<keyword evidence="6 8" id="KW-1133">Transmembrane helix</keyword>
<dbReference type="EMBL" id="JBHSJB010000053">
    <property type="protein sequence ID" value="MFC5060478.1"/>
    <property type="molecule type" value="Genomic_DNA"/>
</dbReference>
<comment type="subcellular location">
    <subcellularLocation>
        <location evidence="1">Cell membrane</location>
        <topology evidence="1">Multi-pass membrane protein</topology>
    </subcellularLocation>
</comment>
<dbReference type="CDD" id="cd06550">
    <property type="entry name" value="TM_ABC_iron-siderophores_like"/>
    <property type="match status" value="1"/>
</dbReference>
<reference evidence="10" key="1">
    <citation type="journal article" date="2019" name="Int. J. Syst. Evol. Microbiol.">
        <title>The Global Catalogue of Microorganisms (GCM) 10K type strain sequencing project: providing services to taxonomists for standard genome sequencing and annotation.</title>
        <authorList>
            <consortium name="The Broad Institute Genomics Platform"/>
            <consortium name="The Broad Institute Genome Sequencing Center for Infectious Disease"/>
            <person name="Wu L."/>
            <person name="Ma J."/>
        </authorList>
    </citation>
    <scope>NUCLEOTIDE SEQUENCE [LARGE SCALE GENOMIC DNA]</scope>
    <source>
        <strain evidence="10">KCTC 12848</strain>
    </source>
</reference>
<organism evidence="9 10">
    <name type="scientific">Saccharothrix xinjiangensis</name>
    <dbReference type="NCBI Taxonomy" id="204798"/>
    <lineage>
        <taxon>Bacteria</taxon>
        <taxon>Bacillati</taxon>
        <taxon>Actinomycetota</taxon>
        <taxon>Actinomycetes</taxon>
        <taxon>Pseudonocardiales</taxon>
        <taxon>Pseudonocardiaceae</taxon>
        <taxon>Saccharothrix</taxon>
    </lineage>
</organism>
<accession>A0ABV9YEP7</accession>
<evidence type="ECO:0000256" key="3">
    <source>
        <dbReference type="ARBA" id="ARBA00022448"/>
    </source>
</evidence>
<dbReference type="InterPro" id="IPR000522">
    <property type="entry name" value="ABC_transptr_permease_BtuC"/>
</dbReference>
<keyword evidence="3" id="KW-0813">Transport</keyword>
<evidence type="ECO:0000256" key="8">
    <source>
        <dbReference type="SAM" id="Phobius"/>
    </source>
</evidence>
<feature type="transmembrane region" description="Helical" evidence="8">
    <location>
        <begin position="264"/>
        <end position="294"/>
    </location>
</feature>
<feature type="transmembrane region" description="Helical" evidence="8">
    <location>
        <begin position="25"/>
        <end position="45"/>
    </location>
</feature>
<feature type="transmembrane region" description="Helical" evidence="8">
    <location>
        <begin position="141"/>
        <end position="163"/>
    </location>
</feature>
<sequence length="364" mass="37903">MAPDTDLQPVDDPAPPVRRRLAGQVAVLLGLGAAVVVSIALGASLGPVSVPLRDTVQVVLYHISSEWFAKPADPVFAQIAWEFRLPRALLGAVVGAGLAAVGVVLQAVVRNPLADPYLLGVSSGASFGAVLVLVVGSASVAGLGLSSAAFAGALIATLLVYLLAQRAGRVTPFRLILAGVSLAYLFQALYGLLLLRANPHDVQGVLIWLFGSLGSTEWSDVGIPAVGVIAGILYLLTQARPLNSLLGGEETAVSLGLDVARFRIRMLVVTSLVVGVMVAVSGAVAFVGLIIPHLCRMLVGSDHRRLLPVAALTGAAFLVLMDLAARTVLAPTELPLSIVTAVFGVPFFIWLLRQREVGREARFG</sequence>
<keyword evidence="10" id="KW-1185">Reference proteome</keyword>
<evidence type="ECO:0000313" key="10">
    <source>
        <dbReference type="Proteomes" id="UP001595833"/>
    </source>
</evidence>
<evidence type="ECO:0000256" key="1">
    <source>
        <dbReference type="ARBA" id="ARBA00004651"/>
    </source>
</evidence>
<evidence type="ECO:0000313" key="9">
    <source>
        <dbReference type="EMBL" id="MFC5060478.1"/>
    </source>
</evidence>
<feature type="transmembrane region" description="Helical" evidence="8">
    <location>
        <begin position="88"/>
        <end position="109"/>
    </location>
</feature>